<keyword evidence="2" id="KW-1185">Reference proteome</keyword>
<dbReference type="KEGG" id="nwl:NWFMUON74_26520"/>
<dbReference type="RefSeq" id="WP_187688072.1">
    <property type="nucleotide sequence ID" value="NZ_AP023396.1"/>
</dbReference>
<reference evidence="1 2" key="1">
    <citation type="submission" date="2020-08" db="EMBL/GenBank/DDBJ databases">
        <title>Genome Sequencing of Nocardia wallacei strain FMUON74 and assembly.</title>
        <authorList>
            <person name="Toyokawa M."/>
            <person name="Uesaka K."/>
        </authorList>
    </citation>
    <scope>NUCLEOTIDE SEQUENCE [LARGE SCALE GENOMIC DNA]</scope>
    <source>
        <strain evidence="1 2">FMUON74</strain>
    </source>
</reference>
<name>A0A7G1KIM9_9NOCA</name>
<dbReference type="EMBL" id="AP023396">
    <property type="protein sequence ID" value="BCK54880.1"/>
    <property type="molecule type" value="Genomic_DNA"/>
</dbReference>
<protein>
    <recommendedName>
        <fullName evidence="3">DUF4304 domain-containing protein</fullName>
    </recommendedName>
</protein>
<evidence type="ECO:0000313" key="2">
    <source>
        <dbReference type="Proteomes" id="UP000516173"/>
    </source>
</evidence>
<sequence length="234" mass="25713">MVRSDTAVRRLLREMGKLLQPYGFEGTEPTWVRVAAGGVASVGRTRVSRSWSGGRQEIAFGLAVNATPTAWWEFCNWRNAQLGVPTVPLAAASGPGLLGAEALPDELTRMWTLRSDARQPGQHVLQDDIEAVRAELPRRVHAYARRALRLLEPDRYLDELSARPVAGGRYREAMVVLLAERGPGARLDAECEELRRCFAVGDARAYAEQVIGYARARADGLMRAPTGDFADTPS</sequence>
<proteinExistence type="predicted"/>
<accession>A0A7G1KIM9</accession>
<organism evidence="1 2">
    <name type="scientific">Nocardia wallacei</name>
    <dbReference type="NCBI Taxonomy" id="480035"/>
    <lineage>
        <taxon>Bacteria</taxon>
        <taxon>Bacillati</taxon>
        <taxon>Actinomycetota</taxon>
        <taxon>Actinomycetes</taxon>
        <taxon>Mycobacteriales</taxon>
        <taxon>Nocardiaceae</taxon>
        <taxon>Nocardia</taxon>
    </lineage>
</organism>
<evidence type="ECO:0000313" key="1">
    <source>
        <dbReference type="EMBL" id="BCK54880.1"/>
    </source>
</evidence>
<dbReference type="AlphaFoldDB" id="A0A7G1KIM9"/>
<gene>
    <name evidence="1" type="ORF">NWFMUON74_26520</name>
</gene>
<dbReference type="Proteomes" id="UP000516173">
    <property type="component" value="Chromosome"/>
</dbReference>
<dbReference type="GeneID" id="80347201"/>
<evidence type="ECO:0008006" key="3">
    <source>
        <dbReference type="Google" id="ProtNLM"/>
    </source>
</evidence>